<feature type="region of interest" description="Disordered" evidence="1">
    <location>
        <begin position="103"/>
        <end position="127"/>
    </location>
</feature>
<dbReference type="STRING" id="29845.A0A1V6SDI5"/>
<evidence type="ECO:0000256" key="1">
    <source>
        <dbReference type="SAM" id="MobiDB-lite"/>
    </source>
</evidence>
<gene>
    <name evidence="2" type="ORF">PENVUL_c001G07393</name>
</gene>
<proteinExistence type="predicted"/>
<keyword evidence="3" id="KW-1185">Reference proteome</keyword>
<protein>
    <submittedName>
        <fullName evidence="2">Uncharacterized protein</fullName>
    </submittedName>
</protein>
<sequence length="127" mass="13923">MAWPSQNIDQDSLEFPAEQEGISDSIFPQLALVRPGDASTWTSPWLYSQPNHLARNDTPYYVVNNNNPQAIPTAFLGPTNHITSATPLEAHVIQRAHCQELPQSGVIGNANNTNGRPPVHRQGCGQE</sequence>
<dbReference type="AlphaFoldDB" id="A0A1V6SDI5"/>
<evidence type="ECO:0000313" key="3">
    <source>
        <dbReference type="Proteomes" id="UP000191518"/>
    </source>
</evidence>
<organism evidence="2 3">
    <name type="scientific">Penicillium vulpinum</name>
    <dbReference type="NCBI Taxonomy" id="29845"/>
    <lineage>
        <taxon>Eukaryota</taxon>
        <taxon>Fungi</taxon>
        <taxon>Dikarya</taxon>
        <taxon>Ascomycota</taxon>
        <taxon>Pezizomycotina</taxon>
        <taxon>Eurotiomycetes</taxon>
        <taxon>Eurotiomycetidae</taxon>
        <taxon>Eurotiales</taxon>
        <taxon>Aspergillaceae</taxon>
        <taxon>Penicillium</taxon>
    </lineage>
</organism>
<dbReference type="Proteomes" id="UP000191518">
    <property type="component" value="Unassembled WGS sequence"/>
</dbReference>
<comment type="caution">
    <text evidence="2">The sequence shown here is derived from an EMBL/GenBank/DDBJ whole genome shotgun (WGS) entry which is preliminary data.</text>
</comment>
<reference evidence="3" key="1">
    <citation type="journal article" date="2017" name="Nat. Microbiol.">
        <title>Global analysis of biosynthetic gene clusters reveals vast potential of secondary metabolite production in Penicillium species.</title>
        <authorList>
            <person name="Nielsen J.C."/>
            <person name="Grijseels S."/>
            <person name="Prigent S."/>
            <person name="Ji B."/>
            <person name="Dainat J."/>
            <person name="Nielsen K.F."/>
            <person name="Frisvad J.C."/>
            <person name="Workman M."/>
            <person name="Nielsen J."/>
        </authorList>
    </citation>
    <scope>NUCLEOTIDE SEQUENCE [LARGE SCALE GENOMIC DNA]</scope>
    <source>
        <strain evidence="3">IBT 29486</strain>
    </source>
</reference>
<dbReference type="EMBL" id="MDYP01000001">
    <property type="protein sequence ID" value="OQE12061.1"/>
    <property type="molecule type" value="Genomic_DNA"/>
</dbReference>
<accession>A0A1V6SDI5</accession>
<evidence type="ECO:0000313" key="2">
    <source>
        <dbReference type="EMBL" id="OQE12061.1"/>
    </source>
</evidence>
<name>A0A1V6SDI5_9EURO</name>